<gene>
    <name evidence="3" type="ORF">BE221DRAFT_194683</name>
    <name evidence="2" type="ORF">OT_ostta10g02370</name>
</gene>
<reference evidence="3" key="3">
    <citation type="submission" date="2017-04" db="EMBL/GenBank/DDBJ databases">
        <title>Population genomics of picophytoplankton unveils novel chromosome hypervariability.</title>
        <authorList>
            <consortium name="DOE Joint Genome Institute"/>
            <person name="Blanc-Mathieu R."/>
            <person name="Krasovec M."/>
            <person name="Hebrard M."/>
            <person name="Yau S."/>
            <person name="Desgranges E."/>
            <person name="Martin J."/>
            <person name="Schackwitz W."/>
            <person name="Kuo A."/>
            <person name="Salin G."/>
            <person name="Donnadieu C."/>
            <person name="Desdevises Y."/>
            <person name="Sanchez-Ferandin S."/>
            <person name="Moreau H."/>
            <person name="Rivals E."/>
            <person name="Grigoriev I.V."/>
            <person name="Grimsley N."/>
            <person name="Eyre-Walker A."/>
            <person name="Piganeau G."/>
        </authorList>
    </citation>
    <scope>NUCLEOTIDE SEQUENCE [LARGE SCALE GENOMIC DNA]</scope>
    <source>
        <strain evidence="3">RCC 1115</strain>
    </source>
</reference>
<feature type="region of interest" description="Disordered" evidence="1">
    <location>
        <begin position="324"/>
        <end position="373"/>
    </location>
</feature>
<accession>A0A454Y2Q9</accession>
<feature type="compositionally biased region" description="Polar residues" evidence="1">
    <location>
        <begin position="359"/>
        <end position="373"/>
    </location>
</feature>
<feature type="compositionally biased region" description="Basic and acidic residues" evidence="1">
    <location>
        <begin position="35"/>
        <end position="64"/>
    </location>
</feature>
<evidence type="ECO:0000313" key="4">
    <source>
        <dbReference type="Proteomes" id="UP000009170"/>
    </source>
</evidence>
<feature type="region of interest" description="Disordered" evidence="1">
    <location>
        <begin position="445"/>
        <end position="471"/>
    </location>
</feature>
<feature type="compositionally biased region" description="Polar residues" evidence="1">
    <location>
        <begin position="251"/>
        <end position="260"/>
    </location>
</feature>
<dbReference type="OrthoDB" id="21648at2759"/>
<feature type="compositionally biased region" description="Acidic residues" evidence="1">
    <location>
        <begin position="19"/>
        <end position="34"/>
    </location>
</feature>
<dbReference type="InParanoid" id="A0A090M5F2"/>
<feature type="region of interest" description="Disordered" evidence="1">
    <location>
        <begin position="238"/>
        <end position="305"/>
    </location>
</feature>
<dbReference type="PANTHER" id="PTHR34057:SF1">
    <property type="entry name" value="ELONGATION FACTOR"/>
    <property type="match status" value="1"/>
</dbReference>
<evidence type="ECO:0000313" key="2">
    <source>
        <dbReference type="EMBL" id="CEF99406.1"/>
    </source>
</evidence>
<name>A0A090M5F2_OSTTA</name>
<dbReference type="EMBL" id="KZ155832">
    <property type="protein sequence ID" value="OUS43276.1"/>
    <property type="molecule type" value="Genomic_DNA"/>
</dbReference>
<keyword evidence="4" id="KW-1185">Reference proteome</keyword>
<feature type="compositionally biased region" description="Basic and acidic residues" evidence="1">
    <location>
        <begin position="324"/>
        <end position="358"/>
    </location>
</feature>
<organism evidence="2 4">
    <name type="scientific">Ostreococcus tauri</name>
    <name type="common">Marine green alga</name>
    <dbReference type="NCBI Taxonomy" id="70448"/>
    <lineage>
        <taxon>Eukaryota</taxon>
        <taxon>Viridiplantae</taxon>
        <taxon>Chlorophyta</taxon>
        <taxon>Mamiellophyceae</taxon>
        <taxon>Mamiellales</taxon>
        <taxon>Bathycoccaceae</taxon>
        <taxon>Ostreococcus</taxon>
    </lineage>
</organism>
<evidence type="ECO:0000256" key="1">
    <source>
        <dbReference type="SAM" id="MobiDB-lite"/>
    </source>
</evidence>
<dbReference type="Gene3D" id="6.10.250.3170">
    <property type="match status" value="1"/>
</dbReference>
<accession>A0A1Y5I177</accession>
<feature type="compositionally biased region" description="Polar residues" evidence="1">
    <location>
        <begin position="458"/>
        <end position="468"/>
    </location>
</feature>
<dbReference type="PANTHER" id="PTHR34057">
    <property type="entry name" value="ELONGATION FACTOR"/>
    <property type="match status" value="1"/>
</dbReference>
<feature type="compositionally biased region" description="Basic and acidic residues" evidence="1">
    <location>
        <begin position="281"/>
        <end position="290"/>
    </location>
</feature>
<dbReference type="Proteomes" id="UP000195557">
    <property type="component" value="Unassembled WGS sequence"/>
</dbReference>
<feature type="compositionally biased region" description="Basic and acidic residues" evidence="1">
    <location>
        <begin position="93"/>
        <end position="118"/>
    </location>
</feature>
<protein>
    <submittedName>
        <fullName evidence="2">Unnamed product</fullName>
    </submittedName>
</protein>
<feature type="region of interest" description="Disordered" evidence="1">
    <location>
        <begin position="1"/>
        <end position="129"/>
    </location>
</feature>
<dbReference type="EMBL" id="CAID01000010">
    <property type="protein sequence ID" value="CEF99406.1"/>
    <property type="molecule type" value="Genomic_DNA"/>
</dbReference>
<accession>A0A090M5F2</accession>
<sequence length="496" mass="54136">MTRWRAVLKSGVDHWSDYSDTDDDRDRFDDECEDDERRRRDDVELRRSIGEDLDSLGHAKESSRDPSSGNSSDDKDADVHASAGARPSTMRTEGGETRADRDGGANDDGERAGERASGDEVGGADGVDDNVKVGLGGAWRIERRDLEWQCLWIELRTREIDRHVARYEARLRAMKRNDDAAGASGDKGEAEDVRAGTIGDSARAKRSTVEANSENCAQVILGHPMFALLDDAWEDKEPTSAKKRLNPGANDPSTTTTTELSGAKAGGTLKRVASPDTNPKSSEEKKRKVMDGIGPKETNSDSDISTTALYEQIDAAKKRVESLKERLSKTAPKLEKQKSASDKFKTPGSKNRSDKTTSDKTPVSVSGKRSSTRGVDAYDINNVISAQGPAKYVERAIHETIATPRVRAASALTAAFDASTDGESSDEDISDEVYIVRHAKLEAEEKSAREPLVRGRSGQKQATPTGKQVSLFDEDVDDETLERNFDIVMNEAPTNA</sequence>
<dbReference type="STRING" id="70448.A0A090M5F2"/>
<reference evidence="2" key="2">
    <citation type="journal article" date="2014" name="BMC Genomics">
        <title>An improved genome of the model marine alga Ostreococcus tauri unfolds by assessing Illumina de novo assemblies.</title>
        <authorList>
            <person name="Blanc-Mathieu R."/>
            <person name="Verhelst B."/>
            <person name="Derelle E."/>
            <person name="Rombauts S."/>
            <person name="Bouget F.Y."/>
            <person name="Carre I."/>
            <person name="Chateau A."/>
            <person name="Eyre-Walker A."/>
            <person name="Grimsley N."/>
            <person name="Moreau H."/>
            <person name="Piegu B."/>
            <person name="Rivals E."/>
            <person name="Schackwitz W."/>
            <person name="Van de Peer Y."/>
            <person name="Piganeau G."/>
        </authorList>
    </citation>
    <scope>NUCLEOTIDE SEQUENCE</scope>
    <source>
        <strain evidence="2">RCC4221</strain>
    </source>
</reference>
<reference evidence="2 4" key="1">
    <citation type="journal article" date="2006" name="Proc. Natl. Acad. Sci. U.S.A.">
        <title>Genome analysis of the smallest free-living eukaryote Ostreococcus tauri unveils many unique features.</title>
        <authorList>
            <person name="Derelle E."/>
            <person name="Ferraz C."/>
            <person name="Rombauts S."/>
            <person name="Rouze P."/>
            <person name="Worden A.Z."/>
            <person name="Robbens S."/>
            <person name="Partensky F."/>
            <person name="Degroeve S."/>
            <person name="Echeynie S."/>
            <person name="Cooke R."/>
            <person name="Saeys Y."/>
            <person name="Wuyts J."/>
            <person name="Jabbari K."/>
            <person name="Bowler C."/>
            <person name="Panaud O."/>
            <person name="Piegu B."/>
            <person name="Ball S.G."/>
            <person name="Ral J.-P."/>
            <person name="Bouget F.-Y."/>
            <person name="Piganeau G."/>
            <person name="De Baets B."/>
            <person name="Picard A."/>
            <person name="Delseny M."/>
            <person name="Demaille J."/>
            <person name="Van de Peer Y."/>
            <person name="Moreau H."/>
        </authorList>
    </citation>
    <scope>NUCLEOTIDE SEQUENCE [LARGE SCALE GENOMIC DNA]</scope>
    <source>
        <strain evidence="2 4">OTTH0595</strain>
    </source>
</reference>
<feature type="region of interest" description="Disordered" evidence="1">
    <location>
        <begin position="178"/>
        <end position="212"/>
    </location>
</feature>
<dbReference type="Proteomes" id="UP000009170">
    <property type="component" value="Unassembled WGS sequence"/>
</dbReference>
<dbReference type="AlphaFoldDB" id="A0A090M5F2"/>
<proteinExistence type="predicted"/>
<evidence type="ECO:0000313" key="3">
    <source>
        <dbReference type="EMBL" id="OUS43276.1"/>
    </source>
</evidence>